<dbReference type="Gene3D" id="3.40.50.2300">
    <property type="match status" value="1"/>
</dbReference>
<dbReference type="Gene3D" id="1.10.3210.10">
    <property type="entry name" value="Hypothetical protein af1432"/>
    <property type="match status" value="1"/>
</dbReference>
<evidence type="ECO:0000256" key="1">
    <source>
        <dbReference type="PROSITE-ProRule" id="PRU00169"/>
    </source>
</evidence>
<organism evidence="5 6">
    <name type="scientific">Stieleria bergensis</name>
    <dbReference type="NCBI Taxonomy" id="2528025"/>
    <lineage>
        <taxon>Bacteria</taxon>
        <taxon>Pseudomonadati</taxon>
        <taxon>Planctomycetota</taxon>
        <taxon>Planctomycetia</taxon>
        <taxon>Pirellulales</taxon>
        <taxon>Pirellulaceae</taxon>
        <taxon>Stieleria</taxon>
    </lineage>
</organism>
<feature type="domain" description="Response regulatory" evidence="3">
    <location>
        <begin position="160"/>
        <end position="277"/>
    </location>
</feature>
<dbReference type="InterPro" id="IPR003607">
    <property type="entry name" value="HD/PDEase_dom"/>
</dbReference>
<accession>A0A517SR85</accession>
<dbReference type="SMART" id="SM00448">
    <property type="entry name" value="REC"/>
    <property type="match status" value="1"/>
</dbReference>
<dbReference type="PROSITE" id="PS50110">
    <property type="entry name" value="RESPONSE_REGULATORY"/>
    <property type="match status" value="1"/>
</dbReference>
<feature type="domain" description="HD-GYP" evidence="4">
    <location>
        <begin position="304"/>
        <end position="522"/>
    </location>
</feature>
<dbReference type="InterPro" id="IPR001789">
    <property type="entry name" value="Sig_transdc_resp-reg_receiver"/>
</dbReference>
<protein>
    <submittedName>
        <fullName evidence="5">Cyclic di-GMP phosphodiesterase response regulator RpfG</fullName>
        <ecNumber evidence="5">3.1.4.52</ecNumber>
    </submittedName>
</protein>
<keyword evidence="1" id="KW-0597">Phosphoprotein</keyword>
<dbReference type="Pfam" id="PF13487">
    <property type="entry name" value="HD_5"/>
    <property type="match status" value="2"/>
</dbReference>
<dbReference type="PANTHER" id="PTHR45228">
    <property type="entry name" value="CYCLIC DI-GMP PHOSPHODIESTERASE TM_0186-RELATED"/>
    <property type="match status" value="1"/>
</dbReference>
<dbReference type="SMART" id="SM00471">
    <property type="entry name" value="HDc"/>
    <property type="match status" value="1"/>
</dbReference>
<proteinExistence type="predicted"/>
<keyword evidence="5" id="KW-0378">Hydrolase</keyword>
<dbReference type="PANTHER" id="PTHR45228:SF1">
    <property type="entry name" value="CYCLIC DI-GMP PHOSPHODIESTERASE TM_0186"/>
    <property type="match status" value="1"/>
</dbReference>
<dbReference type="GO" id="GO:0071111">
    <property type="term" value="F:cyclic-guanylate-specific phosphodiesterase activity"/>
    <property type="evidence" value="ECO:0007669"/>
    <property type="project" value="UniProtKB-EC"/>
</dbReference>
<dbReference type="InterPro" id="IPR052020">
    <property type="entry name" value="Cyclic_di-GMP/3'3'-cGAMP_PDE"/>
</dbReference>
<dbReference type="CDD" id="cd17551">
    <property type="entry name" value="REC_RpfG-like"/>
    <property type="match status" value="1"/>
</dbReference>
<dbReference type="SUPFAM" id="SSF52172">
    <property type="entry name" value="CheY-like"/>
    <property type="match status" value="1"/>
</dbReference>
<dbReference type="EMBL" id="CP036272">
    <property type="protein sequence ID" value="QDT58645.1"/>
    <property type="molecule type" value="Genomic_DNA"/>
</dbReference>
<dbReference type="GO" id="GO:0000160">
    <property type="term" value="P:phosphorelay signal transduction system"/>
    <property type="evidence" value="ECO:0007669"/>
    <property type="project" value="InterPro"/>
</dbReference>
<reference evidence="5 6" key="1">
    <citation type="submission" date="2019-02" db="EMBL/GenBank/DDBJ databases">
        <title>Deep-cultivation of Planctomycetes and their phenomic and genomic characterization uncovers novel biology.</title>
        <authorList>
            <person name="Wiegand S."/>
            <person name="Jogler M."/>
            <person name="Boedeker C."/>
            <person name="Pinto D."/>
            <person name="Vollmers J."/>
            <person name="Rivas-Marin E."/>
            <person name="Kohn T."/>
            <person name="Peeters S.H."/>
            <person name="Heuer A."/>
            <person name="Rast P."/>
            <person name="Oberbeckmann S."/>
            <person name="Bunk B."/>
            <person name="Jeske O."/>
            <person name="Meyerdierks A."/>
            <person name="Storesund J.E."/>
            <person name="Kallscheuer N."/>
            <person name="Luecker S."/>
            <person name="Lage O.M."/>
            <person name="Pohl T."/>
            <person name="Merkel B.J."/>
            <person name="Hornburger P."/>
            <person name="Mueller R.-W."/>
            <person name="Bruemmer F."/>
            <person name="Labrenz M."/>
            <person name="Spormann A.M."/>
            <person name="Op den Camp H."/>
            <person name="Overmann J."/>
            <person name="Amann R."/>
            <person name="Jetten M.S.M."/>
            <person name="Mascher T."/>
            <person name="Medema M.H."/>
            <person name="Devos D.P."/>
            <person name="Kaster A.-K."/>
            <person name="Ovreas L."/>
            <person name="Rohde M."/>
            <person name="Galperin M.Y."/>
            <person name="Jogler C."/>
        </authorList>
    </citation>
    <scope>NUCLEOTIDE SEQUENCE [LARGE SCALE GENOMIC DNA]</scope>
    <source>
        <strain evidence="5 6">SV_7m_r</strain>
    </source>
</reference>
<feature type="modified residue" description="4-aspartylphosphate" evidence="1">
    <location>
        <position position="210"/>
    </location>
</feature>
<feature type="coiled-coil region" evidence="2">
    <location>
        <begin position="283"/>
        <end position="310"/>
    </location>
</feature>
<dbReference type="InterPro" id="IPR037522">
    <property type="entry name" value="HD_GYP_dom"/>
</dbReference>
<dbReference type="CDD" id="cd00077">
    <property type="entry name" value="HDc"/>
    <property type="match status" value="1"/>
</dbReference>
<dbReference type="Pfam" id="PF00072">
    <property type="entry name" value="Response_reg"/>
    <property type="match status" value="1"/>
</dbReference>
<evidence type="ECO:0000256" key="2">
    <source>
        <dbReference type="SAM" id="Coils"/>
    </source>
</evidence>
<keyword evidence="6" id="KW-1185">Reference proteome</keyword>
<evidence type="ECO:0000313" key="5">
    <source>
        <dbReference type="EMBL" id="QDT58645.1"/>
    </source>
</evidence>
<evidence type="ECO:0000259" key="3">
    <source>
        <dbReference type="PROSITE" id="PS50110"/>
    </source>
</evidence>
<evidence type="ECO:0000313" key="6">
    <source>
        <dbReference type="Proteomes" id="UP000315003"/>
    </source>
</evidence>
<gene>
    <name evidence="5" type="primary">rpfG_1</name>
    <name evidence="5" type="ORF">SV7mr_11380</name>
</gene>
<dbReference type="SUPFAM" id="SSF109604">
    <property type="entry name" value="HD-domain/PDEase-like"/>
    <property type="match status" value="1"/>
</dbReference>
<dbReference type="Proteomes" id="UP000315003">
    <property type="component" value="Chromosome"/>
</dbReference>
<sequence>MIGVNSGVRVPQGGLGVDRWDQFSGAERSHQTSFIALPPPAVAIRSWIGFQQRPTACHFGTNRYKWRIRSDRCLIAGQTFAGEVFPPLVVYWEQQFGSISLSRLLRAMSSVPPPSPNFDDMLLTPGMARASHEPGNGSGVPLVQEETDSVRVPDDVPAGKILIVDDETANVMVARKLLTEAGHRNFETTTDARLAMNLVHTYQPDLVLLDINMPHIDGISILSQIRSVERFSHLPVLILTANTQTDVKLQCLELGATDFLVKPIDAMELAPRVRNALQYKQFHDQLMRHAEELERKVQQRTEELERSRREIIYCLARAAEMRDNDTGNHVIRVGRYAGIIAKNLGLPAQFVDDLELAAQLHDVGKIAIPDAILLKPGKLEPEEFDIVREHVKHGRQIIKPFGPNDASALRSHVDRGGDILSDSSSLMRLAASIAQTHHEKYDGTGYPIGLAGDDIPIEGRITAVADVFDALSSERPYKKAMPREKCFQIMEEGRGSHFDPKILDSFFKSSSEIVRVQVEFVDFPDRSAQQGRVYPTVSGPE</sequence>
<name>A0A517SR85_9BACT</name>
<dbReference type="PROSITE" id="PS51832">
    <property type="entry name" value="HD_GYP"/>
    <property type="match status" value="1"/>
</dbReference>
<dbReference type="AlphaFoldDB" id="A0A517SR85"/>
<keyword evidence="2" id="KW-0175">Coiled coil</keyword>
<evidence type="ECO:0000259" key="4">
    <source>
        <dbReference type="PROSITE" id="PS51832"/>
    </source>
</evidence>
<dbReference type="EC" id="3.1.4.52" evidence="5"/>
<dbReference type="InterPro" id="IPR011006">
    <property type="entry name" value="CheY-like_superfamily"/>
</dbReference>